<dbReference type="Proteomes" id="UP000000589">
    <property type="component" value="Chromosome 15"/>
</dbReference>
<evidence type="ECO:0000313" key="2">
    <source>
        <dbReference type="EMBL" id="BAB24571.1"/>
    </source>
</evidence>
<dbReference type="AGR" id="MGI:1913906"/>
<dbReference type="EMBL" id="AK006403">
    <property type="protein sequence ID" value="BAB24571.1"/>
    <property type="molecule type" value="mRNA"/>
</dbReference>
<reference evidence="3" key="11">
    <citation type="journal article" date="2011" name="PLoS Biol.">
        <title>Modernizing reference genome assemblies.</title>
        <authorList>
            <person name="Church D.M."/>
            <person name="Schneider V.A."/>
            <person name="Graves T."/>
            <person name="Auger K."/>
            <person name="Cunningham F."/>
            <person name="Bouk N."/>
            <person name="Chen H.C."/>
            <person name="Agarwala R."/>
            <person name="McLaren W.M."/>
            <person name="Ritchie G.R."/>
            <person name="Albracht D."/>
            <person name="Kremitzki M."/>
            <person name="Rock S."/>
            <person name="Kotkiewicz H."/>
            <person name="Kremitzki C."/>
            <person name="Wollam A."/>
            <person name="Trani L."/>
            <person name="Fulton L."/>
            <person name="Fulton R."/>
            <person name="Matthews L."/>
            <person name="Whitehead S."/>
            <person name="Chow W."/>
            <person name="Torrance J."/>
            <person name="Dunn M."/>
            <person name="Harden G."/>
            <person name="Threadgold G."/>
            <person name="Wood J."/>
            <person name="Collins J."/>
            <person name="Heath P."/>
            <person name="Griffiths G."/>
            <person name="Pelan S."/>
            <person name="Grafham D."/>
            <person name="Eichler E.E."/>
            <person name="Weinstock G."/>
            <person name="Mardis E.R."/>
            <person name="Wilson R.K."/>
            <person name="Howe K."/>
            <person name="Flicek P."/>
            <person name="Hubbard T."/>
        </authorList>
    </citation>
    <scope>NUCLEOTIDE SEQUENCE [LARGE SCALE GENOMIC DNA]</scope>
    <source>
        <strain evidence="3">C57BL/6J</strain>
    </source>
</reference>
<dbReference type="ExpressionAtlas" id="Q9CVV2">
    <property type="expression patterns" value="baseline and differential"/>
</dbReference>
<reference evidence="8" key="10">
    <citation type="journal article" date="2010" name="Cell">
        <title>A tissue-specific atlas of mouse protein phosphorylation and expression.</title>
        <authorList>
            <person name="Huttlin E.L."/>
            <person name="Jedrychowski M.P."/>
            <person name="Elias J.E."/>
            <person name="Goswami T."/>
            <person name="Rad R."/>
            <person name="Beausoleil S.A."/>
            <person name="Villen J."/>
            <person name="Haas W."/>
            <person name="Sowa M.E."/>
            <person name="Gygi S.P."/>
        </authorList>
    </citation>
    <scope>IDENTIFICATION BY MASS SPECTROMETRY [LARGE SCALE ANALYSIS]</scope>
</reference>
<reference evidence="2" key="1">
    <citation type="journal article" date="1999" name="Methods Enzymol.">
        <title>High-efficiency full-length cDNA cloning.</title>
        <authorList>
            <person name="Carninci P."/>
            <person name="Hayashizaki Y."/>
        </authorList>
    </citation>
    <scope>NUCLEOTIDE SEQUENCE</scope>
    <source>
        <strain evidence="2">C57BL/6J</strain>
        <tissue evidence="2">Testis</tissue>
    </source>
</reference>
<name>Q9CVV2_MOUSE</name>
<reference evidence="2" key="2">
    <citation type="journal article" date="2000" name="Genome Res.">
        <title>Normalization and subtraction of cap-trapper-selected cDNAs to prepare full-length cDNA libraries for rapid discovery of new genes.</title>
        <authorList>
            <person name="Carninci P."/>
            <person name="Shibata Y."/>
            <person name="Hayatsu N."/>
            <person name="Sugahara Y."/>
            <person name="Shibata K."/>
            <person name="Itoh M."/>
            <person name="Konno H."/>
            <person name="Okazaki Y."/>
            <person name="Muramatsu M."/>
            <person name="Hayashizaki Y."/>
        </authorList>
    </citation>
    <scope>NUCLEOTIDE SEQUENCE</scope>
    <source>
        <strain evidence="2">C57BL/6J</strain>
        <tissue evidence="2">Testis</tissue>
    </source>
</reference>
<feature type="compositionally biased region" description="Basic residues" evidence="1">
    <location>
        <begin position="94"/>
        <end position="103"/>
    </location>
</feature>
<reference evidence="2" key="7">
    <citation type="journal article" date="2005" name="Science">
        <title>The Transcriptional Landscape of the Mammalian Genome.</title>
        <authorList>
            <consortium name="The FANTOM Consortium"/>
            <consortium name="Riken Genome Exploration Research Group and Genome Science Group (Genome Network Project Core Group)"/>
        </authorList>
    </citation>
    <scope>NUCLEOTIDE SEQUENCE</scope>
    <source>
        <strain evidence="2">C57BL/6J</strain>
        <tissue evidence="2">Testis</tissue>
    </source>
</reference>
<reference evidence="2" key="8">
    <citation type="journal article" date="2005" name="Science">
        <title>Antisense Transcription in the Mammalian Transcriptome.</title>
        <authorList>
            <consortium name="RIKEN Genome Exploration Research Group and Genome Science Group (Genome Network Project Core Group) and the FANTOM Consortium"/>
        </authorList>
    </citation>
    <scope>NUCLEOTIDE SEQUENCE</scope>
    <source>
        <strain evidence="2">C57BL/6J</strain>
        <tissue evidence="2">Testis</tissue>
    </source>
</reference>
<accession>Q9CVV2</accession>
<keyword evidence="6 7" id="KW-1267">Proteomics identification</keyword>
<proteinExistence type="evidence at protein level"/>
<sequence length="182" mass="19794">MRSGKASCALETVWEDRHKYEGAERRFHEQEATQVVAAAATAAATASASVQQLLDEVPAVNGPSQEDTEDTEEAEAPNTSSRSDPGKSHECKKPIQKKRKRSPKSWLGQADLALVGLSADHVWLDKPLFDQAESSYRQRLADVAAQAAQPPALAPRGPCTHGSHVACHHVTWGIWVNKSCFD</sequence>
<dbReference type="Antibodypedia" id="27948">
    <property type="antibodies" value="341 antibodies from 30 providers"/>
</dbReference>
<reference evidence="2" key="6">
    <citation type="journal article" date="2002" name="Nature">
        <title>Analysis of the mouse transcriptome based on functional annotation of 60,770 full-length cDNAs.</title>
        <authorList>
            <consortium name="The FANTOM Consortium and the RIKEN Genome Exploration Research Group Phase I and II Team"/>
        </authorList>
    </citation>
    <scope>NUCLEOTIDE SEQUENCE</scope>
    <source>
        <strain evidence="2">C57BL/6J</strain>
        <tissue evidence="2">Testis</tissue>
    </source>
</reference>
<evidence type="ECO:0000313" key="5">
    <source>
        <dbReference type="Proteomes" id="UP000000589"/>
    </source>
</evidence>
<evidence type="ECO:0000256" key="1">
    <source>
        <dbReference type="SAM" id="MobiDB-lite"/>
    </source>
</evidence>
<evidence type="ECO:0000313" key="4">
    <source>
        <dbReference type="MGI" id="MGI:1913906"/>
    </source>
</evidence>
<evidence type="ECO:0007829" key="6">
    <source>
        <dbReference type="PeptideAtlas" id="Q9CVV2"/>
    </source>
</evidence>
<evidence type="ECO:0000313" key="3">
    <source>
        <dbReference type="Ensembl" id="ENSMUSP00000120735.2"/>
    </source>
</evidence>
<protein>
    <submittedName>
        <fullName evidence="3">Eukaryotic translation elongation factor 1 delta</fullName>
    </submittedName>
</protein>
<reference evidence="2" key="4">
    <citation type="submission" date="2000-07" db="EMBL/GenBank/DDBJ databases">
        <authorList>
            <person name="Adachi J."/>
            <person name="Aizawa K."/>
            <person name="Akahira S."/>
            <person name="Akimura T."/>
            <person name="Arai A."/>
            <person name="Aono H."/>
            <person name="Arakawa T."/>
            <person name="Bono H."/>
            <person name="Carninci P."/>
            <person name="Fukuda S."/>
            <person name="Fukunishi Y."/>
            <person name="Furuno M."/>
            <person name="Hanagaki T."/>
            <person name="Hara A."/>
            <person name="Hayatsu N."/>
            <person name="Hiramoto K."/>
            <person name="Hiraoka T."/>
            <person name="Hori F."/>
            <person name="Imotani K."/>
            <person name="Ishii Y."/>
            <person name="Itoh M."/>
            <person name="Izawa M."/>
            <person name="Kasukawa T."/>
            <person name="Kato H."/>
            <person name="Kawai J."/>
            <person name="Kojima Y."/>
            <person name="Konno H."/>
            <person name="Kouda M."/>
            <person name="Koya S."/>
            <person name="Kurihara C."/>
            <person name="Matsuyama T."/>
            <person name="Miyazaki A."/>
            <person name="Nishi K."/>
            <person name="Nomura K."/>
            <person name="Numazaki R."/>
            <person name="Ohno M."/>
            <person name="Okazaki Y."/>
            <person name="Okido T."/>
            <person name="Owa C."/>
            <person name="Saito H."/>
            <person name="Saito R."/>
            <person name="Sakai C."/>
            <person name="Sakai K."/>
            <person name="Sano H."/>
            <person name="Sasaki D."/>
            <person name="Shibata K."/>
            <person name="Shibata Y."/>
            <person name="Shinagawa A."/>
            <person name="Shiraki T."/>
            <person name="Sogabe Y."/>
            <person name="Suzuki H."/>
            <person name="Tagami M."/>
            <person name="Tagawa A."/>
            <person name="Takahashi F."/>
            <person name="Tanaka T."/>
            <person name="Tejima Y."/>
            <person name="Toya T."/>
            <person name="Yamamura T."/>
            <person name="Yasunishi A."/>
            <person name="Yoshida K."/>
            <person name="Yoshino M."/>
            <person name="Muramatsu M."/>
            <person name="Hayashizaki Y."/>
        </authorList>
    </citation>
    <scope>NUCLEOTIDE SEQUENCE</scope>
    <source>
        <strain evidence="2">C57BL/6J</strain>
        <tissue evidence="2">Testis</tissue>
    </source>
</reference>
<dbReference type="Bgee" id="ENSMUSG00000055762">
    <property type="expression patterns" value="Expressed in floor plate of midbrain and 264 other cell types or tissues"/>
</dbReference>
<gene>
    <name evidence="3 4" type="primary">Eef1d</name>
</gene>
<dbReference type="ProteomicsDB" id="338896"/>
<reference evidence="2" key="5">
    <citation type="journal article" date="2001" name="Nature">
        <title>Functional annotation of a full-length mouse cDNA collection.</title>
        <authorList>
            <consortium name="The RIKEN Genome Exploration Research Group Phase II Team and the FANTOM Consortium"/>
        </authorList>
    </citation>
    <scope>NUCLEOTIDE SEQUENCE</scope>
    <source>
        <strain evidence="2">C57BL/6J</strain>
        <tissue evidence="2">Testis</tissue>
    </source>
</reference>
<evidence type="ECO:0007829" key="8">
    <source>
        <dbReference type="PubMed" id="21183079"/>
    </source>
</evidence>
<keyword evidence="5" id="KW-1185">Reference proteome</keyword>
<reference evidence="3" key="12">
    <citation type="submission" date="2025-05" db="UniProtKB">
        <authorList>
            <consortium name="Ensembl"/>
        </authorList>
    </citation>
    <scope>IDENTIFICATION</scope>
    <source>
        <strain evidence="3">C57BL/6J</strain>
    </source>
</reference>
<reference evidence="3 5" key="9">
    <citation type="journal article" date="2009" name="PLoS Biol.">
        <title>Lineage-specific biology revealed by a finished genome assembly of the mouse.</title>
        <authorList>
            <consortium name="Mouse Genome Sequencing Consortium"/>
            <person name="Church D.M."/>
            <person name="Goodstadt L."/>
            <person name="Hillier L.W."/>
            <person name="Zody M.C."/>
            <person name="Goldstein S."/>
            <person name="She X."/>
            <person name="Bult C.J."/>
            <person name="Agarwala R."/>
            <person name="Cherry J.L."/>
            <person name="DiCuccio M."/>
            <person name="Hlavina W."/>
            <person name="Kapustin Y."/>
            <person name="Meric P."/>
            <person name="Maglott D."/>
            <person name="Birtle Z."/>
            <person name="Marques A.C."/>
            <person name="Graves T."/>
            <person name="Zhou S."/>
            <person name="Teague B."/>
            <person name="Potamousis K."/>
            <person name="Churas C."/>
            <person name="Place M."/>
            <person name="Herschleb J."/>
            <person name="Runnheim R."/>
            <person name="Forrest D."/>
            <person name="Amos-Landgraf J."/>
            <person name="Schwartz D.C."/>
            <person name="Cheng Z."/>
            <person name="Lindblad-Toh K."/>
            <person name="Eichler E.E."/>
            <person name="Ponting C.P."/>
        </authorList>
    </citation>
    <scope>NUCLEOTIDE SEQUENCE [LARGE SCALE GENOMIC DNA]</scope>
    <source>
        <strain evidence="3 5">C57BL/6J</strain>
    </source>
</reference>
<dbReference type="GeneTree" id="ENSGT00950000183014"/>
<organism evidence="2">
    <name type="scientific">Mus musculus</name>
    <name type="common">Mouse</name>
    <dbReference type="NCBI Taxonomy" id="10090"/>
    <lineage>
        <taxon>Eukaryota</taxon>
        <taxon>Metazoa</taxon>
        <taxon>Chordata</taxon>
        <taxon>Craniata</taxon>
        <taxon>Vertebrata</taxon>
        <taxon>Euteleostomi</taxon>
        <taxon>Mammalia</taxon>
        <taxon>Eutheria</taxon>
        <taxon>Euarchontoglires</taxon>
        <taxon>Glires</taxon>
        <taxon>Rodentia</taxon>
        <taxon>Myomorpha</taxon>
        <taxon>Muroidea</taxon>
        <taxon>Muridae</taxon>
        <taxon>Murinae</taxon>
        <taxon>Mus</taxon>
        <taxon>Mus</taxon>
    </lineage>
</organism>
<dbReference type="AlphaFoldDB" id="Q9CVV2"/>
<dbReference type="HOGENOM" id="CLU_1681923_0_0_1"/>
<reference evidence="2" key="3">
    <citation type="journal article" date="2000" name="Genome Res.">
        <title>RIKEN integrated sequence analysis (RISA) system--384-format sequencing pipeline with 384 multicapillary sequencer.</title>
        <authorList>
            <person name="Shibata K."/>
            <person name="Itoh M."/>
            <person name="Aizawa K."/>
            <person name="Nagaoka S."/>
            <person name="Sasaki N."/>
            <person name="Carninci P."/>
            <person name="Konno H."/>
            <person name="Akiyama J."/>
            <person name="Nishi K."/>
            <person name="Kitsunai T."/>
            <person name="Tashiro H."/>
            <person name="Itoh M."/>
            <person name="Sumi N."/>
            <person name="Ishii Y."/>
            <person name="Nakamura S."/>
            <person name="Hazama M."/>
            <person name="Nishine T."/>
            <person name="Harada A."/>
            <person name="Yamamoto R."/>
            <person name="Matsumoto H."/>
            <person name="Sakaguchi S."/>
            <person name="Ikegami T."/>
            <person name="Kashiwagi K."/>
            <person name="Fujiwake S."/>
            <person name="Inoue K."/>
            <person name="Togawa Y."/>
            <person name="Izawa M."/>
            <person name="Ohara E."/>
            <person name="Watahiki M."/>
            <person name="Yoneda Y."/>
            <person name="Ishikawa T."/>
            <person name="Ozawa K."/>
            <person name="Tanaka T."/>
            <person name="Matsuura S."/>
            <person name="Kawai J."/>
            <person name="Okazaki Y."/>
            <person name="Muramatsu M."/>
            <person name="Inoue Y."/>
            <person name="Kira A."/>
            <person name="Hayashizaki Y."/>
        </authorList>
    </citation>
    <scope>NUCLEOTIDE SEQUENCE</scope>
    <source>
        <strain evidence="2">C57BL/6J</strain>
        <tissue evidence="2">Testis</tissue>
    </source>
</reference>
<feature type="compositionally biased region" description="Basic and acidic residues" evidence="1">
    <location>
        <begin position="84"/>
        <end position="93"/>
    </location>
</feature>
<feature type="non-terminal residue" evidence="2">
    <location>
        <position position="182"/>
    </location>
</feature>
<dbReference type="VEuPathDB" id="HostDB:ENSMUSG00000055762"/>
<feature type="region of interest" description="Disordered" evidence="1">
    <location>
        <begin position="54"/>
        <end position="104"/>
    </location>
</feature>
<feature type="compositionally biased region" description="Acidic residues" evidence="1">
    <location>
        <begin position="66"/>
        <end position="75"/>
    </location>
</feature>
<dbReference type="MGI" id="MGI:1913906">
    <property type="gene designation" value="Eef1d"/>
</dbReference>
<evidence type="ECO:0007829" key="7">
    <source>
        <dbReference type="ProteomicsDB" id="Q9CVV2"/>
    </source>
</evidence>
<dbReference type="Ensembl" id="ENSMUST00000127550.2">
    <property type="protein sequence ID" value="ENSMUSP00000120735.2"/>
    <property type="gene ID" value="ENSMUSG00000055762.18"/>
</dbReference>